<dbReference type="UniPathway" id="UPA00074">
    <property type="reaction ID" value="UER00131"/>
</dbReference>
<protein>
    <recommendedName>
        <fullName evidence="8">Phosphoribosylaminoimidazole-succinocarboxamide synthase</fullName>
        <ecNumber evidence="8">6.3.2.6</ecNumber>
    </recommendedName>
    <alternativeName>
        <fullName evidence="8">SAICAR synthetase</fullName>
    </alternativeName>
</protein>
<dbReference type="GO" id="GO:0005737">
    <property type="term" value="C:cytoplasm"/>
    <property type="evidence" value="ECO:0007669"/>
    <property type="project" value="TreeGrafter"/>
</dbReference>
<feature type="domain" description="SAICAR synthetase/ADE2 N-terminal" evidence="9">
    <location>
        <begin position="26"/>
        <end position="277"/>
    </location>
</feature>
<dbReference type="CDD" id="cd01414">
    <property type="entry name" value="SAICAR_synt_Sc"/>
    <property type="match status" value="1"/>
</dbReference>
<name>A0A4R4DFR7_9PROT</name>
<dbReference type="InterPro" id="IPR028923">
    <property type="entry name" value="SAICAR_synt/ADE2_N"/>
</dbReference>
<dbReference type="RefSeq" id="WP_132290497.1">
    <property type="nucleotide sequence ID" value="NZ_SKBM01000013.1"/>
</dbReference>
<dbReference type="Gene3D" id="3.30.470.20">
    <property type="entry name" value="ATP-grasp fold, B domain"/>
    <property type="match status" value="1"/>
</dbReference>
<evidence type="ECO:0000256" key="7">
    <source>
        <dbReference type="ARBA" id="ARBA00048475"/>
    </source>
</evidence>
<evidence type="ECO:0000313" key="10">
    <source>
        <dbReference type="EMBL" id="TCZ59809.1"/>
    </source>
</evidence>
<keyword evidence="6 8" id="KW-0067">ATP-binding</keyword>
<dbReference type="SUPFAM" id="SSF56104">
    <property type="entry name" value="SAICAR synthase-like"/>
    <property type="match status" value="1"/>
</dbReference>
<dbReference type="NCBIfam" id="NF009251">
    <property type="entry name" value="PRK12607.1"/>
    <property type="match status" value="1"/>
</dbReference>
<dbReference type="AlphaFoldDB" id="A0A4R4DFR7"/>
<dbReference type="EMBL" id="SKBM01000013">
    <property type="protein sequence ID" value="TCZ59809.1"/>
    <property type="molecule type" value="Genomic_DNA"/>
</dbReference>
<comment type="similarity">
    <text evidence="2 8">Belongs to the SAICAR synthetase family.</text>
</comment>
<gene>
    <name evidence="8" type="primary">purC</name>
    <name evidence="10" type="ORF">EXY23_14460</name>
</gene>
<organism evidence="10 11">
    <name type="scientific">Roseicella aquatilis</name>
    <dbReference type="NCBI Taxonomy" id="2527868"/>
    <lineage>
        <taxon>Bacteria</taxon>
        <taxon>Pseudomonadati</taxon>
        <taxon>Pseudomonadota</taxon>
        <taxon>Alphaproteobacteria</taxon>
        <taxon>Acetobacterales</taxon>
        <taxon>Roseomonadaceae</taxon>
        <taxon>Roseicella</taxon>
    </lineage>
</organism>
<dbReference type="InterPro" id="IPR018236">
    <property type="entry name" value="SAICAR_synthetase_CS"/>
</dbReference>
<dbReference type="GO" id="GO:0006189">
    <property type="term" value="P:'de novo' IMP biosynthetic process"/>
    <property type="evidence" value="ECO:0007669"/>
    <property type="project" value="UniProtKB-UniRule"/>
</dbReference>
<comment type="caution">
    <text evidence="10">The sequence shown here is derived from an EMBL/GenBank/DDBJ whole genome shotgun (WGS) entry which is preliminary data.</text>
</comment>
<evidence type="ECO:0000256" key="1">
    <source>
        <dbReference type="ARBA" id="ARBA00004672"/>
    </source>
</evidence>
<dbReference type="EC" id="6.3.2.6" evidence="8"/>
<evidence type="ECO:0000256" key="3">
    <source>
        <dbReference type="ARBA" id="ARBA00022598"/>
    </source>
</evidence>
<dbReference type="PANTHER" id="PTHR43700:SF1">
    <property type="entry name" value="PHOSPHORIBOSYLAMINOIMIDAZOLE-SUCCINOCARBOXAMIDE SYNTHASE"/>
    <property type="match status" value="1"/>
</dbReference>
<proteinExistence type="inferred from homology"/>
<dbReference type="PANTHER" id="PTHR43700">
    <property type="entry name" value="PHOSPHORIBOSYLAMINOIMIDAZOLE-SUCCINOCARBOXAMIDE SYNTHASE"/>
    <property type="match status" value="1"/>
</dbReference>
<evidence type="ECO:0000256" key="6">
    <source>
        <dbReference type="ARBA" id="ARBA00022840"/>
    </source>
</evidence>
<dbReference type="PROSITE" id="PS01058">
    <property type="entry name" value="SAICAR_SYNTHETASE_2"/>
    <property type="match status" value="1"/>
</dbReference>
<dbReference type="Gene3D" id="3.30.200.20">
    <property type="entry name" value="Phosphorylase Kinase, domain 1"/>
    <property type="match status" value="1"/>
</dbReference>
<evidence type="ECO:0000256" key="8">
    <source>
        <dbReference type="HAMAP-Rule" id="MF_00137"/>
    </source>
</evidence>
<dbReference type="GO" id="GO:0005524">
    <property type="term" value="F:ATP binding"/>
    <property type="evidence" value="ECO:0007669"/>
    <property type="project" value="UniProtKB-KW"/>
</dbReference>
<reference evidence="10 11" key="1">
    <citation type="submission" date="2019-03" db="EMBL/GenBank/DDBJ databases">
        <title>Paracraurococcus aquatilis NE82 genome sequence.</title>
        <authorList>
            <person name="Zhao Y."/>
            <person name="Du Z."/>
        </authorList>
    </citation>
    <scope>NUCLEOTIDE SEQUENCE [LARGE SCALE GENOMIC DNA]</scope>
    <source>
        <strain evidence="10 11">NE82</strain>
    </source>
</reference>
<evidence type="ECO:0000259" key="9">
    <source>
        <dbReference type="Pfam" id="PF01259"/>
    </source>
</evidence>
<dbReference type="Proteomes" id="UP000295023">
    <property type="component" value="Unassembled WGS sequence"/>
</dbReference>
<dbReference type="HAMAP" id="MF_00137">
    <property type="entry name" value="SAICAR_synth"/>
    <property type="match status" value="1"/>
</dbReference>
<evidence type="ECO:0000256" key="5">
    <source>
        <dbReference type="ARBA" id="ARBA00022755"/>
    </source>
</evidence>
<keyword evidence="3 8" id="KW-0436">Ligase</keyword>
<accession>A0A4R4DFR7</accession>
<comment type="catalytic activity">
    <reaction evidence="7 8">
        <text>5-amino-1-(5-phospho-D-ribosyl)imidazole-4-carboxylate + L-aspartate + ATP = (2S)-2-[5-amino-1-(5-phospho-beta-D-ribosyl)imidazole-4-carboxamido]succinate + ADP + phosphate + 2 H(+)</text>
        <dbReference type="Rhea" id="RHEA:22628"/>
        <dbReference type="ChEBI" id="CHEBI:15378"/>
        <dbReference type="ChEBI" id="CHEBI:29991"/>
        <dbReference type="ChEBI" id="CHEBI:30616"/>
        <dbReference type="ChEBI" id="CHEBI:43474"/>
        <dbReference type="ChEBI" id="CHEBI:58443"/>
        <dbReference type="ChEBI" id="CHEBI:77657"/>
        <dbReference type="ChEBI" id="CHEBI:456216"/>
        <dbReference type="EC" id="6.3.2.6"/>
    </reaction>
</comment>
<keyword evidence="4 8" id="KW-0547">Nucleotide-binding</keyword>
<evidence type="ECO:0000313" key="11">
    <source>
        <dbReference type="Proteomes" id="UP000295023"/>
    </source>
</evidence>
<dbReference type="OrthoDB" id="9801549at2"/>
<dbReference type="Pfam" id="PF01259">
    <property type="entry name" value="SAICAR_synt"/>
    <property type="match status" value="1"/>
</dbReference>
<evidence type="ECO:0000256" key="2">
    <source>
        <dbReference type="ARBA" id="ARBA00010190"/>
    </source>
</evidence>
<sequence length="324" mass="36375">MPTAADLAPYADFVLRDAAIPELPNHYRGKVRENYDLPDGRRIIIATDRLSAFDRILTAVPLKGQVLTQLARYWFEHTGDLCPNHVIEYPDPNVLVCRRLSIMPVEVVVRDYLAGTTSTSILSMYKAGRREMYGHRFPDGLRPNQKLPQTILTPTSKAFDVGHDEELTPAQITGGGLLTAAQWEEVSALALSLFARGREMAAQRGLILVDTKYEFGFDAAGGIVLADEIHTPDSSRYWFAGTYAERFEAGQAPQSFDKDFVRSWVVARCDPYKDAVPEIPREVNLEAARLYIEAFETITGTPFPLPATDRPVLERIRANLRPYF</sequence>
<comment type="pathway">
    <text evidence="1 8">Purine metabolism; IMP biosynthesis via de novo pathway; 5-amino-1-(5-phospho-D-ribosyl)imidazole-4-carboxamide from 5-amino-1-(5-phospho-D-ribosyl)imidazole-4-carboxylate: step 1/2.</text>
</comment>
<evidence type="ECO:0000256" key="4">
    <source>
        <dbReference type="ARBA" id="ARBA00022741"/>
    </source>
</evidence>
<dbReference type="GO" id="GO:0004639">
    <property type="term" value="F:phosphoribosylaminoimidazolesuccinocarboxamide synthase activity"/>
    <property type="evidence" value="ECO:0007669"/>
    <property type="project" value="UniProtKB-UniRule"/>
</dbReference>
<keyword evidence="5 8" id="KW-0658">Purine biosynthesis</keyword>
<keyword evidence="11" id="KW-1185">Reference proteome</keyword>